<evidence type="ECO:0000256" key="1">
    <source>
        <dbReference type="ARBA" id="ARBA00004141"/>
    </source>
</evidence>
<reference evidence="7" key="1">
    <citation type="journal article" date="2020" name="Stud. Mycol.">
        <title>101 Dothideomycetes genomes: a test case for predicting lifestyles and emergence of pathogens.</title>
        <authorList>
            <person name="Haridas S."/>
            <person name="Albert R."/>
            <person name="Binder M."/>
            <person name="Bloem J."/>
            <person name="Labutti K."/>
            <person name="Salamov A."/>
            <person name="Andreopoulos B."/>
            <person name="Baker S."/>
            <person name="Barry K."/>
            <person name="Bills G."/>
            <person name="Bluhm B."/>
            <person name="Cannon C."/>
            <person name="Castanera R."/>
            <person name="Culley D."/>
            <person name="Daum C."/>
            <person name="Ezra D."/>
            <person name="Gonzalez J."/>
            <person name="Henrissat B."/>
            <person name="Kuo A."/>
            <person name="Liang C."/>
            <person name="Lipzen A."/>
            <person name="Lutzoni F."/>
            <person name="Magnuson J."/>
            <person name="Mondo S."/>
            <person name="Nolan M."/>
            <person name="Ohm R."/>
            <person name="Pangilinan J."/>
            <person name="Park H.-J."/>
            <person name="Ramirez L."/>
            <person name="Alfaro M."/>
            <person name="Sun H."/>
            <person name="Tritt A."/>
            <person name="Yoshinaga Y."/>
            <person name="Zwiers L.-H."/>
            <person name="Turgeon B."/>
            <person name="Goodwin S."/>
            <person name="Spatafora J."/>
            <person name="Crous P."/>
            <person name="Grigoriev I."/>
        </authorList>
    </citation>
    <scope>NUCLEOTIDE SEQUENCE</scope>
    <source>
        <strain evidence="7">CBS 122367</strain>
    </source>
</reference>
<feature type="transmembrane region" description="Helical" evidence="6">
    <location>
        <begin position="257"/>
        <end position="282"/>
    </location>
</feature>
<dbReference type="InterPro" id="IPR037272">
    <property type="entry name" value="SNS_sf"/>
</dbReference>
<dbReference type="Pfam" id="PF00209">
    <property type="entry name" value="SNF"/>
    <property type="match status" value="1"/>
</dbReference>
<evidence type="ECO:0000313" key="8">
    <source>
        <dbReference type="Proteomes" id="UP000799291"/>
    </source>
</evidence>
<feature type="transmembrane region" description="Helical" evidence="6">
    <location>
        <begin position="211"/>
        <end position="228"/>
    </location>
</feature>
<feature type="transmembrane region" description="Helical" evidence="6">
    <location>
        <begin position="60"/>
        <end position="82"/>
    </location>
</feature>
<feature type="transmembrane region" description="Helical" evidence="6">
    <location>
        <begin position="522"/>
        <end position="544"/>
    </location>
</feature>
<keyword evidence="5 6" id="KW-0472">Membrane</keyword>
<feature type="transmembrane region" description="Helical" evidence="6">
    <location>
        <begin position="422"/>
        <end position="440"/>
    </location>
</feature>
<proteinExistence type="predicted"/>
<sequence>MNTVKRVFLWFAPDAKKGDDGRDVFGSRATFVLCAMGGAVGLGNLLRFPSVVYNNYGLQFFVPYLIALFFIALPVLILEISIGTAYRGGPVVAWHSAHKRAKGIGLGVVFNGYTVVTYYIPLLAWVMKYFRRSFQTPLPWSGQDLSEYFSNDIIANTAPSVVGSFNPDGSVVQYTQYSDTSLLGETAGWAIFTWFVTWLCMFKGVGLTGRVIYITMGLPFVLIIILIGRGTSLPNANEGIKLYFATWRTSALQSPQIWQAAFGQIFFSIGVGFGYFTSWASYCSQHSNAVQDALIIGFSNSLVEIVAAFAVFGVVGFLGLDPSDGEALGTFVTGFITYPEALAQMPGANFFAVIFFLTLFLLGLTSAFSLLEVMSTMILDTDWGNRFPRWLVTTVIAVISTLISLIYCTAFGLQALDAVDTYVNDIALFFVVWCECFAATSMYRCRDVANQVGWLGFLIYTGGFVVAQILSIGISYATRPAIGAPVGFVIFITSAIAGVYLSKTPGFPAPRFWGRNNLLNRFWWIAFYPGYQLTCDLNVVIGVGRNWNLPVYWTVIMKYISCPILAIVLSFAYPKFTKTHMYDPIMIYGFSIVHLVVPVVALGFIIPSWFNFIIPADKAARGDKPVVPLEIVDESQTMERAVGVEDGVPPHSNMGYKNDKAGVV</sequence>
<feature type="transmembrane region" description="Helical" evidence="6">
    <location>
        <begin position="29"/>
        <end position="48"/>
    </location>
</feature>
<keyword evidence="8" id="KW-1185">Reference proteome</keyword>
<keyword evidence="2" id="KW-0813">Transport</keyword>
<dbReference type="GO" id="GO:0005886">
    <property type="term" value="C:plasma membrane"/>
    <property type="evidence" value="ECO:0007669"/>
    <property type="project" value="TreeGrafter"/>
</dbReference>
<feature type="transmembrane region" description="Helical" evidence="6">
    <location>
        <begin position="452"/>
        <end position="476"/>
    </location>
</feature>
<organism evidence="7 8">
    <name type="scientific">Lentithecium fluviatile CBS 122367</name>
    <dbReference type="NCBI Taxonomy" id="1168545"/>
    <lineage>
        <taxon>Eukaryota</taxon>
        <taxon>Fungi</taxon>
        <taxon>Dikarya</taxon>
        <taxon>Ascomycota</taxon>
        <taxon>Pezizomycotina</taxon>
        <taxon>Dothideomycetes</taxon>
        <taxon>Pleosporomycetidae</taxon>
        <taxon>Pleosporales</taxon>
        <taxon>Massarineae</taxon>
        <taxon>Lentitheciaceae</taxon>
        <taxon>Lentithecium</taxon>
    </lineage>
</organism>
<comment type="subcellular location">
    <subcellularLocation>
        <location evidence="1">Membrane</location>
        <topology evidence="1">Multi-pass membrane protein</topology>
    </subcellularLocation>
</comment>
<dbReference type="InterPro" id="IPR000175">
    <property type="entry name" value="Na/ntran_symport"/>
</dbReference>
<evidence type="ECO:0000313" key="7">
    <source>
        <dbReference type="EMBL" id="KAF2678746.1"/>
    </source>
</evidence>
<dbReference type="AlphaFoldDB" id="A0A6G1IKI0"/>
<evidence type="ECO:0000256" key="3">
    <source>
        <dbReference type="ARBA" id="ARBA00022692"/>
    </source>
</evidence>
<evidence type="ECO:0000256" key="4">
    <source>
        <dbReference type="ARBA" id="ARBA00022989"/>
    </source>
</evidence>
<evidence type="ECO:0000256" key="6">
    <source>
        <dbReference type="SAM" id="Phobius"/>
    </source>
</evidence>
<feature type="transmembrane region" description="Helical" evidence="6">
    <location>
        <begin position="585"/>
        <end position="610"/>
    </location>
</feature>
<dbReference type="PROSITE" id="PS50267">
    <property type="entry name" value="NA_NEUROTRAN_SYMP_3"/>
    <property type="match status" value="1"/>
</dbReference>
<dbReference type="CDD" id="cd11554">
    <property type="entry name" value="SLC6sbd_u2"/>
    <property type="match status" value="1"/>
</dbReference>
<feature type="transmembrane region" description="Helical" evidence="6">
    <location>
        <begin position="550"/>
        <end position="573"/>
    </location>
</feature>
<feature type="transmembrane region" description="Helical" evidence="6">
    <location>
        <begin position="482"/>
        <end position="501"/>
    </location>
</feature>
<dbReference type="PRINTS" id="PR00176">
    <property type="entry name" value="NANEUSMPORT"/>
</dbReference>
<accession>A0A6G1IKI0</accession>
<dbReference type="PANTHER" id="PTHR11616">
    <property type="entry name" value="SODIUM/CHLORIDE DEPENDENT TRANSPORTER"/>
    <property type="match status" value="1"/>
</dbReference>
<dbReference type="GO" id="GO:0035725">
    <property type="term" value="P:sodium ion transmembrane transport"/>
    <property type="evidence" value="ECO:0007669"/>
    <property type="project" value="TreeGrafter"/>
</dbReference>
<evidence type="ECO:0000256" key="5">
    <source>
        <dbReference type="ARBA" id="ARBA00023136"/>
    </source>
</evidence>
<dbReference type="EMBL" id="MU005609">
    <property type="protein sequence ID" value="KAF2678746.1"/>
    <property type="molecule type" value="Genomic_DNA"/>
</dbReference>
<feature type="transmembrane region" description="Helical" evidence="6">
    <location>
        <begin position="103"/>
        <end position="127"/>
    </location>
</feature>
<dbReference type="Proteomes" id="UP000799291">
    <property type="component" value="Unassembled WGS sequence"/>
</dbReference>
<dbReference type="PANTHER" id="PTHR11616:SF240">
    <property type="entry name" value="BLOATED TUBULES, ISOFORM B-RELATED"/>
    <property type="match status" value="1"/>
</dbReference>
<protein>
    <submittedName>
        <fullName evidence="7">Solute carrier family 6 protein</fullName>
    </submittedName>
</protein>
<keyword evidence="3 6" id="KW-0812">Transmembrane</keyword>
<evidence type="ECO:0000256" key="2">
    <source>
        <dbReference type="ARBA" id="ARBA00022448"/>
    </source>
</evidence>
<feature type="transmembrane region" description="Helical" evidence="6">
    <location>
        <begin position="391"/>
        <end position="416"/>
    </location>
</feature>
<feature type="transmembrane region" description="Helical" evidence="6">
    <location>
        <begin position="294"/>
        <end position="320"/>
    </location>
</feature>
<feature type="transmembrane region" description="Helical" evidence="6">
    <location>
        <begin position="350"/>
        <end position="371"/>
    </location>
</feature>
<gene>
    <name evidence="7" type="ORF">K458DRAFT_463177</name>
</gene>
<dbReference type="SUPFAM" id="SSF161070">
    <property type="entry name" value="SNF-like"/>
    <property type="match status" value="1"/>
</dbReference>
<keyword evidence="4 6" id="KW-1133">Transmembrane helix</keyword>
<feature type="transmembrane region" description="Helical" evidence="6">
    <location>
        <begin position="186"/>
        <end position="204"/>
    </location>
</feature>
<name>A0A6G1IKI0_9PLEO</name>
<dbReference type="OrthoDB" id="6581954at2759"/>